<evidence type="ECO:0000256" key="1">
    <source>
        <dbReference type="SAM" id="MobiDB-lite"/>
    </source>
</evidence>
<reference evidence="2 3" key="1">
    <citation type="submission" date="2024-09" db="EMBL/GenBank/DDBJ databases">
        <authorList>
            <person name="Sun Q."/>
            <person name="Mori K."/>
        </authorList>
    </citation>
    <scope>NUCLEOTIDE SEQUENCE [LARGE SCALE GENOMIC DNA]</scope>
    <source>
        <strain evidence="2 3">JCM 3307</strain>
    </source>
</reference>
<evidence type="ECO:0000313" key="2">
    <source>
        <dbReference type="EMBL" id="MFB9443059.1"/>
    </source>
</evidence>
<accession>A0ABV5M2H6</accession>
<organism evidence="2 3">
    <name type="scientific">Dactylosporangium vinaceum</name>
    <dbReference type="NCBI Taxonomy" id="53362"/>
    <lineage>
        <taxon>Bacteria</taxon>
        <taxon>Bacillati</taxon>
        <taxon>Actinomycetota</taxon>
        <taxon>Actinomycetes</taxon>
        <taxon>Micromonosporales</taxon>
        <taxon>Micromonosporaceae</taxon>
        <taxon>Dactylosporangium</taxon>
    </lineage>
</organism>
<keyword evidence="3" id="KW-1185">Reference proteome</keyword>
<dbReference type="EMBL" id="JBHMCA010000019">
    <property type="protein sequence ID" value="MFB9443059.1"/>
    <property type="molecule type" value="Genomic_DNA"/>
</dbReference>
<sequence length="370" mass="39308">MFRRLWFDLYATVLHAEHALTRAEDTHTQPGVLQPALVLRDGPSPLLASNGIPMLAATPPVAATHIDNPTAEHPVAEHPVATDRTAAGTSGTATDGAVDTATADAAGAPTTPTAVRMLRLPLQARTALTVEPLRDVLRRAAHAGHAWFTIDIDNVGLGAVTTRAVRDSAPPASATWRDAIISHGPQGPDQSRYRGQTCPGYQVHGGAPARFSTEVMYQLLADTLCSHRLHRMVTTVFEDGRPWLVDDLGERRPVTADADGWWPIAHPQLPWTASLCADDGWSGAESVFEPYGADGTGLRCGMCGAVGEVDFWEMPSMVGYGLDTAITCTVCGSWDGSDPMFGQRAHPKPWPPQPGASTPGARPSGQEPSA</sequence>
<comment type="caution">
    <text evidence="2">The sequence shown here is derived from an EMBL/GenBank/DDBJ whole genome shotgun (WGS) entry which is preliminary data.</text>
</comment>
<feature type="region of interest" description="Disordered" evidence="1">
    <location>
        <begin position="339"/>
        <end position="370"/>
    </location>
</feature>
<proteinExistence type="predicted"/>
<dbReference type="Proteomes" id="UP001589608">
    <property type="component" value="Unassembled WGS sequence"/>
</dbReference>
<evidence type="ECO:0000313" key="3">
    <source>
        <dbReference type="Proteomes" id="UP001589608"/>
    </source>
</evidence>
<name>A0ABV5M2H6_9ACTN</name>
<dbReference type="RefSeq" id="WP_223099538.1">
    <property type="nucleotide sequence ID" value="NZ_CP061913.1"/>
</dbReference>
<protein>
    <submittedName>
        <fullName evidence="2">Uncharacterized protein</fullName>
    </submittedName>
</protein>
<gene>
    <name evidence="2" type="ORF">ACFFTR_08185</name>
</gene>